<proteinExistence type="predicted"/>
<gene>
    <name evidence="2" type="ORF">H4R34_003623</name>
</gene>
<name>A0A9W8E8W4_9FUNG</name>
<feature type="region of interest" description="Disordered" evidence="1">
    <location>
        <begin position="118"/>
        <end position="138"/>
    </location>
</feature>
<evidence type="ECO:0000313" key="3">
    <source>
        <dbReference type="Proteomes" id="UP001151582"/>
    </source>
</evidence>
<dbReference type="AlphaFoldDB" id="A0A9W8E8W4"/>
<feature type="compositionally biased region" description="Basic residues" evidence="1">
    <location>
        <begin position="184"/>
        <end position="199"/>
    </location>
</feature>
<reference evidence="2" key="1">
    <citation type="submission" date="2022-07" db="EMBL/GenBank/DDBJ databases">
        <title>Phylogenomic reconstructions and comparative analyses of Kickxellomycotina fungi.</title>
        <authorList>
            <person name="Reynolds N.K."/>
            <person name="Stajich J.E."/>
            <person name="Barry K."/>
            <person name="Grigoriev I.V."/>
            <person name="Crous P."/>
            <person name="Smith M.E."/>
        </authorList>
    </citation>
    <scope>NUCLEOTIDE SEQUENCE</scope>
    <source>
        <strain evidence="2">RSA 567</strain>
    </source>
</reference>
<sequence>MPKQTRQRHKLHSSAVSLAKRPLAAPAKAVQDLAPLPSDINPDLLDPNTLLRAAGTAPTSGTQLFLTSLTTSSALSDSRPGASAEPLASKYPASKRDRQKAKREKWLKKLHHAHMAIKEADEQRRNRQKLPVPGATLEPQRMLAFKQSLPAIPPNQISPHTAPTFDSIFATPLSSPKSEANRLPKQRGKRSNKARHQIL</sequence>
<feature type="region of interest" description="Disordered" evidence="1">
    <location>
        <begin position="1"/>
        <end position="22"/>
    </location>
</feature>
<feature type="region of interest" description="Disordered" evidence="1">
    <location>
        <begin position="153"/>
        <end position="199"/>
    </location>
</feature>
<feature type="region of interest" description="Disordered" evidence="1">
    <location>
        <begin position="73"/>
        <end position="103"/>
    </location>
</feature>
<keyword evidence="3" id="KW-1185">Reference proteome</keyword>
<evidence type="ECO:0008006" key="4">
    <source>
        <dbReference type="Google" id="ProtNLM"/>
    </source>
</evidence>
<dbReference type="OrthoDB" id="10356199at2759"/>
<feature type="compositionally biased region" description="Basic residues" evidence="1">
    <location>
        <begin position="1"/>
        <end position="12"/>
    </location>
</feature>
<dbReference type="EMBL" id="JANBQB010000357">
    <property type="protein sequence ID" value="KAJ1977325.1"/>
    <property type="molecule type" value="Genomic_DNA"/>
</dbReference>
<organism evidence="2 3">
    <name type="scientific">Dimargaris verticillata</name>
    <dbReference type="NCBI Taxonomy" id="2761393"/>
    <lineage>
        <taxon>Eukaryota</taxon>
        <taxon>Fungi</taxon>
        <taxon>Fungi incertae sedis</taxon>
        <taxon>Zoopagomycota</taxon>
        <taxon>Kickxellomycotina</taxon>
        <taxon>Dimargaritomycetes</taxon>
        <taxon>Dimargaritales</taxon>
        <taxon>Dimargaritaceae</taxon>
        <taxon>Dimargaris</taxon>
    </lineage>
</organism>
<protein>
    <recommendedName>
        <fullName evidence="4">Ribosome biogenesis protein SLX9</fullName>
    </recommendedName>
</protein>
<accession>A0A9W8E8W4</accession>
<dbReference type="Proteomes" id="UP001151582">
    <property type="component" value="Unassembled WGS sequence"/>
</dbReference>
<evidence type="ECO:0000256" key="1">
    <source>
        <dbReference type="SAM" id="MobiDB-lite"/>
    </source>
</evidence>
<evidence type="ECO:0000313" key="2">
    <source>
        <dbReference type="EMBL" id="KAJ1977325.1"/>
    </source>
</evidence>
<comment type="caution">
    <text evidence="2">The sequence shown here is derived from an EMBL/GenBank/DDBJ whole genome shotgun (WGS) entry which is preliminary data.</text>
</comment>